<dbReference type="InterPro" id="IPR036812">
    <property type="entry name" value="NAD(P)_OxRdtase_dom_sf"/>
</dbReference>
<protein>
    <submittedName>
        <fullName evidence="3">Aryl-alcohol dehydrogenase-like predicted oxidoreductase</fullName>
    </submittedName>
</protein>
<dbReference type="PANTHER" id="PTHR43364:SF18">
    <property type="entry name" value="OXIDOREDUCTASE"/>
    <property type="match status" value="1"/>
</dbReference>
<dbReference type="CDD" id="cd19091">
    <property type="entry name" value="AKR_PsAKR"/>
    <property type="match status" value="1"/>
</dbReference>
<feature type="domain" description="NADP-dependent oxidoreductase" evidence="2">
    <location>
        <begin position="58"/>
        <end position="362"/>
    </location>
</feature>
<dbReference type="GO" id="GO:0005829">
    <property type="term" value="C:cytosol"/>
    <property type="evidence" value="ECO:0007669"/>
    <property type="project" value="UniProtKB-ARBA"/>
</dbReference>
<accession>A0A7W6RX27</accession>
<dbReference type="EMBL" id="JACIGM010000031">
    <property type="protein sequence ID" value="MBB4279570.1"/>
    <property type="molecule type" value="Genomic_DNA"/>
</dbReference>
<dbReference type="AlphaFoldDB" id="A0A7W6RX27"/>
<reference evidence="3 4" key="1">
    <citation type="submission" date="2020-08" db="EMBL/GenBank/DDBJ databases">
        <title>Genomic Encyclopedia of Type Strains, Phase IV (KMG-V): Genome sequencing to study the core and pangenomes of soil and plant-associated prokaryotes.</title>
        <authorList>
            <person name="Whitman W."/>
        </authorList>
    </citation>
    <scope>NUCLEOTIDE SEQUENCE [LARGE SCALE GENOMIC DNA]</scope>
    <source>
        <strain evidence="3 4">SEMIA 402</strain>
    </source>
</reference>
<evidence type="ECO:0000313" key="3">
    <source>
        <dbReference type="EMBL" id="MBB4279570.1"/>
    </source>
</evidence>
<evidence type="ECO:0000259" key="2">
    <source>
        <dbReference type="Pfam" id="PF00248"/>
    </source>
</evidence>
<evidence type="ECO:0000256" key="1">
    <source>
        <dbReference type="ARBA" id="ARBA00023002"/>
    </source>
</evidence>
<evidence type="ECO:0000313" key="4">
    <source>
        <dbReference type="Proteomes" id="UP000533641"/>
    </source>
</evidence>
<dbReference type="InterPro" id="IPR023210">
    <property type="entry name" value="NADP_OxRdtase_dom"/>
</dbReference>
<sequence>MSQTGSAIATNVEPSVSAIRTEMRQRERATSANLENIRKKDHIMQMRKLGESGLFVSELCFGAMTFGGTDGLWGKVGRLGQEDADALVKAALDVGINLFDTANVYAHGRSEEILGRSLKNLGVSRRDVVIATKVASAMGDGPNHRGASRGHVISECQASLCRLGLDHIDLYQIHAFDSATPIEETLEALDTLVRAGHVRYIGLSNWAAWQIMKAIGITRARALAPVTSLQAYYTLVGRDLEREIGPLLSSERVGLMVWSPLAGGYLTGKYSAGGNAAGGRQTELDFPPIDRIRGEPLIAVLKAVAEKHSCSQAQIAIAWLLKQSVVSTVIIGAKRVEQLQENIRATSIDLDDDDMAKLDAVSRLPVEYPGWLLNAGNGHSR</sequence>
<dbReference type="PANTHER" id="PTHR43364">
    <property type="entry name" value="NADH-SPECIFIC METHYLGLYOXAL REDUCTASE-RELATED"/>
    <property type="match status" value="1"/>
</dbReference>
<dbReference type="FunFam" id="3.20.20.100:FF:000004">
    <property type="entry name" value="Oxidoreductase, aldo/keto reductase"/>
    <property type="match status" value="1"/>
</dbReference>
<dbReference type="InterPro" id="IPR050523">
    <property type="entry name" value="AKR_Detox_Biosynth"/>
</dbReference>
<gene>
    <name evidence="3" type="ORF">GGE12_007389</name>
</gene>
<dbReference type="GO" id="GO:0016491">
    <property type="term" value="F:oxidoreductase activity"/>
    <property type="evidence" value="ECO:0007669"/>
    <property type="project" value="UniProtKB-KW"/>
</dbReference>
<dbReference type="Gene3D" id="3.20.20.100">
    <property type="entry name" value="NADP-dependent oxidoreductase domain"/>
    <property type="match status" value="1"/>
</dbReference>
<proteinExistence type="predicted"/>
<dbReference type="Proteomes" id="UP000533641">
    <property type="component" value="Unassembled WGS sequence"/>
</dbReference>
<comment type="caution">
    <text evidence="3">The sequence shown here is derived from an EMBL/GenBank/DDBJ whole genome shotgun (WGS) entry which is preliminary data.</text>
</comment>
<name>A0A7W6RX27_9HYPH</name>
<keyword evidence="1" id="KW-0560">Oxidoreductase</keyword>
<dbReference type="SUPFAM" id="SSF51430">
    <property type="entry name" value="NAD(P)-linked oxidoreductase"/>
    <property type="match status" value="1"/>
</dbReference>
<organism evidence="3 4">
    <name type="scientific">Rhizobium mongolense</name>
    <dbReference type="NCBI Taxonomy" id="57676"/>
    <lineage>
        <taxon>Bacteria</taxon>
        <taxon>Pseudomonadati</taxon>
        <taxon>Pseudomonadota</taxon>
        <taxon>Alphaproteobacteria</taxon>
        <taxon>Hyphomicrobiales</taxon>
        <taxon>Rhizobiaceae</taxon>
        <taxon>Rhizobium/Agrobacterium group</taxon>
        <taxon>Rhizobium</taxon>
    </lineage>
</organism>
<dbReference type="Pfam" id="PF00248">
    <property type="entry name" value="Aldo_ket_red"/>
    <property type="match status" value="1"/>
</dbReference>